<accession>A0ABP8DIR5</accession>
<keyword evidence="3" id="KW-1185">Reference proteome</keyword>
<dbReference type="Proteomes" id="UP001500620">
    <property type="component" value="Unassembled WGS sequence"/>
</dbReference>
<organism evidence="2 3">
    <name type="scientific">Dactylosporangium darangshiense</name>
    <dbReference type="NCBI Taxonomy" id="579108"/>
    <lineage>
        <taxon>Bacteria</taxon>
        <taxon>Bacillati</taxon>
        <taxon>Actinomycetota</taxon>
        <taxon>Actinomycetes</taxon>
        <taxon>Micromonosporales</taxon>
        <taxon>Micromonosporaceae</taxon>
        <taxon>Dactylosporangium</taxon>
    </lineage>
</organism>
<evidence type="ECO:0000313" key="2">
    <source>
        <dbReference type="EMBL" id="GAA4256871.1"/>
    </source>
</evidence>
<protein>
    <recommendedName>
        <fullName evidence="1">SnoaL-like domain-containing protein</fullName>
    </recommendedName>
</protein>
<proteinExistence type="predicted"/>
<evidence type="ECO:0000259" key="1">
    <source>
        <dbReference type="Pfam" id="PF12680"/>
    </source>
</evidence>
<dbReference type="SUPFAM" id="SSF54427">
    <property type="entry name" value="NTF2-like"/>
    <property type="match status" value="1"/>
</dbReference>
<dbReference type="RefSeq" id="WP_345133838.1">
    <property type="nucleotide sequence ID" value="NZ_BAABAT010000025.1"/>
</dbReference>
<dbReference type="Pfam" id="PF12680">
    <property type="entry name" value="SnoaL_2"/>
    <property type="match status" value="1"/>
</dbReference>
<feature type="domain" description="SnoaL-like" evidence="1">
    <location>
        <begin position="4"/>
        <end position="101"/>
    </location>
</feature>
<reference evidence="3" key="1">
    <citation type="journal article" date="2019" name="Int. J. Syst. Evol. Microbiol.">
        <title>The Global Catalogue of Microorganisms (GCM) 10K type strain sequencing project: providing services to taxonomists for standard genome sequencing and annotation.</title>
        <authorList>
            <consortium name="The Broad Institute Genomics Platform"/>
            <consortium name="The Broad Institute Genome Sequencing Center for Infectious Disease"/>
            <person name="Wu L."/>
            <person name="Ma J."/>
        </authorList>
    </citation>
    <scope>NUCLEOTIDE SEQUENCE [LARGE SCALE GENOMIC DNA]</scope>
    <source>
        <strain evidence="3">JCM 17441</strain>
    </source>
</reference>
<dbReference type="InterPro" id="IPR037401">
    <property type="entry name" value="SnoaL-like"/>
</dbReference>
<dbReference type="EMBL" id="BAABAT010000025">
    <property type="protein sequence ID" value="GAA4256871.1"/>
    <property type="molecule type" value="Genomic_DNA"/>
</dbReference>
<gene>
    <name evidence="2" type="ORF">GCM10022255_071470</name>
</gene>
<dbReference type="Gene3D" id="3.10.450.50">
    <property type="match status" value="1"/>
</dbReference>
<name>A0ABP8DIR5_9ACTN</name>
<sequence>MDVVLRYFDMWNTGDTSIAEQVLHPAWVDHAHPEVAGPDGVRQSVMAIRAARPGLRFTVHSVLGDEDLVAVVGSVGEAPGDGSPGKLVWLVRLADGLMAEMWTYQQSGPR</sequence>
<comment type="caution">
    <text evidence="2">The sequence shown here is derived from an EMBL/GenBank/DDBJ whole genome shotgun (WGS) entry which is preliminary data.</text>
</comment>
<evidence type="ECO:0000313" key="3">
    <source>
        <dbReference type="Proteomes" id="UP001500620"/>
    </source>
</evidence>
<dbReference type="InterPro" id="IPR032710">
    <property type="entry name" value="NTF2-like_dom_sf"/>
</dbReference>